<dbReference type="GO" id="GO:0016705">
    <property type="term" value="F:oxidoreductase activity, acting on paired donors, with incorporation or reduction of molecular oxygen"/>
    <property type="evidence" value="ECO:0007669"/>
    <property type="project" value="InterPro"/>
</dbReference>
<evidence type="ECO:0008006" key="9">
    <source>
        <dbReference type="Google" id="ProtNLM"/>
    </source>
</evidence>
<dbReference type="PRINTS" id="PR00463">
    <property type="entry name" value="EP450I"/>
</dbReference>
<evidence type="ECO:0000256" key="6">
    <source>
        <dbReference type="SAM" id="Phobius"/>
    </source>
</evidence>
<keyword evidence="6" id="KW-0472">Membrane</keyword>
<comment type="caution">
    <text evidence="7">The sequence shown here is derived from an EMBL/GenBank/DDBJ whole genome shotgun (WGS) entry which is preliminary data.</text>
</comment>
<dbReference type="Gene3D" id="1.10.630.10">
    <property type="entry name" value="Cytochrome P450"/>
    <property type="match status" value="1"/>
</dbReference>
<proteinExistence type="inferred from homology"/>
<evidence type="ECO:0000256" key="2">
    <source>
        <dbReference type="ARBA" id="ARBA00022723"/>
    </source>
</evidence>
<comment type="cofactor">
    <cofactor evidence="5">
        <name>heme</name>
        <dbReference type="ChEBI" id="CHEBI:30413"/>
    </cofactor>
</comment>
<keyword evidence="6" id="KW-0812">Transmembrane</keyword>
<sequence length="1685" mass="190317">MLFDRLLSGHYGKMLELPERLGIWQLGASFLILGFLALLADYAYMLYMRSKLPPGPFPWPVVGNTFMLPDNKPWIWFEELSNTYEAQLITVWIGRNPTIWINDAWAASEIFEKRAGIYSSRPRMLVFAELGAGQENLLNMYTTTPEQRDRWRVHRKLIHYGVGIQSVRRYRDFQNNESRVVAYDLLKAPDDYVKHFERYATSVVSIIAFGRRVESWDDPIITEVIAMMHLAADLNVPGKTFPMLMETFPFLARFPNQIAPWKYGLGTKRSFHFFYALADEAVKKEGHENSFANYLFSERPKHNLREVEISSLTGNLFGAGSDTSSSTLITFILACCAFPEALRPAWEELDRVVGSHRSPSWEDEDNLPYIKAFVKEVLRWRSVAIIGGQPHAPTQDDYYKGWLIPKGAWIQGNIWAIHHNEREFPDPDRFNPNRFLPGHRDNRPFPGEKGYMTFGWGRRVCSGQALAEQGTWITVARTLWAFNIEKKKGADGQPIEVDIFNYTNGLNMRPQPFECSITPRSEEIRSTIEREGRQALGDLEQYRGESKYRMSTFYSRNNLAMDLYGDGKNLGLGLGLGLPAASHISCNTAPTPTTTVPAATSAIAPQHLIVTLLLVHSHHIIINDGNTTLSTMTPLRILPEPRMLQLKHTVDVQLDRSFHEQQWTIAANLARQRYKATKDEYYKAVEIAAKSRCDNLTDLTAGRETVQAMVYDNITVKDADALDLYEFAADGLAMDYTKTIGVLRARLAKALPRDRNADLKCLEACMWNSDWENAQEIAVSLNKNFPGDRNLLFQNIVTTFLVALASDANENKKKLFSNLAKAQVDRAFNLRPLTGKEQTPPSQLGISENEIKLWIKIRETFGAPQENLKLLSLPNWGPLFFLERAYTDVFLLSIRLLTANSQWEEIVRVVDLIFDKVITMGRENTDGEDVGGEGFAVSRQQDNTTDLTPNAAPQKAAEEQYMRASREWLVWKSAFNAAKNLPDREKALKVFHKKIQKVFRVHINNNSVNPVFQQNYDQILIDITFARAIRSFDGKLKGTNKIQCLLDLAKKYMRASSCFTTLKEYLAVLNKEETAEFIGALGDEDTENTENHDLLDKSFLIALKLRVRFFQATSLEAGEECRFCHSVANKGPDCEICLKSIIELALDAFSVGVQDEDVSRKAAGETEDPLSNLAVLGSICLIKLAGARHKNWQYMKESPLYHTDIQLFLQGVVWLDFYLRKTPKNNSLRMVLVKLYLMMGCVTRALDVWGSFGVKNTLLECLGTICLDRLASVSPSHFTTATSYPRTFAEPFMRHFEIALQKRYPDIVTKTLQNGSYAELPHVIELAQNQSRNCIAVLAVVEHRRGMRLKAGRNETPIQEEPLIGSLSPDYELQDFTDYAPLPHWAGPQSTPIQELAAYGPLPTNRRCHLSVLAERFLDLVYYVQPKEFKPSKAGQLFHADSQAAASSCKVLHKNLEALISGEGHREDDLTGPETWYFRTVTELAKLVKFVIETALLAPSANAAKEEILATARRILTIIDYQTQDFLAVPDGIPTKMHTLHGVAALHAMGMLRESAFAVKATVQYVSAILDRAKAVEKSRSANEAAWLSTETKKLSLAAAAADAQMKGRIKKLAENLHTSGWVDRLESWAFGDNALPYVDGAEFKGIVAGKLALFIPVDAREAWAMDIADSWRDVVKGWESIRFD</sequence>
<dbReference type="SUPFAM" id="SSF48264">
    <property type="entry name" value="Cytochrome P450"/>
    <property type="match status" value="1"/>
</dbReference>
<dbReference type="InterPro" id="IPR002401">
    <property type="entry name" value="Cyt_P450_E_grp-I"/>
</dbReference>
<keyword evidence="5" id="KW-0349">Heme</keyword>
<dbReference type="PANTHER" id="PTHR46300">
    <property type="entry name" value="P450, PUTATIVE (EUROFUNG)-RELATED-RELATED"/>
    <property type="match status" value="1"/>
</dbReference>
<dbReference type="Pfam" id="PF00067">
    <property type="entry name" value="p450"/>
    <property type="match status" value="1"/>
</dbReference>
<dbReference type="InterPro" id="IPR019183">
    <property type="entry name" value="NAA25_NatB_aux_su"/>
</dbReference>
<dbReference type="GO" id="GO:0004497">
    <property type="term" value="F:monooxygenase activity"/>
    <property type="evidence" value="ECO:0007669"/>
    <property type="project" value="InterPro"/>
</dbReference>
<dbReference type="InterPro" id="IPR001128">
    <property type="entry name" value="Cyt_P450"/>
</dbReference>
<feature type="transmembrane region" description="Helical" evidence="6">
    <location>
        <begin position="21"/>
        <end position="47"/>
    </location>
</feature>
<keyword evidence="4 5" id="KW-0408">Iron</keyword>
<gene>
    <name evidence="7" type="ORF">E0Z10_g5741</name>
</gene>
<dbReference type="GO" id="GO:0020037">
    <property type="term" value="F:heme binding"/>
    <property type="evidence" value="ECO:0007669"/>
    <property type="project" value="InterPro"/>
</dbReference>
<dbReference type="PANTHER" id="PTHR46300:SF4">
    <property type="entry name" value="CYTOCHROME P450 98A3"/>
    <property type="match status" value="1"/>
</dbReference>
<name>A0A4Z0Z330_9PEZI</name>
<feature type="binding site" description="axial binding residue" evidence="5">
    <location>
        <position position="461"/>
    </location>
    <ligand>
        <name>heme</name>
        <dbReference type="ChEBI" id="CHEBI:30413"/>
    </ligand>
    <ligandPart>
        <name>Fe</name>
        <dbReference type="ChEBI" id="CHEBI:18248"/>
    </ligandPart>
</feature>
<dbReference type="CDD" id="cd11065">
    <property type="entry name" value="CYP64-like"/>
    <property type="match status" value="1"/>
</dbReference>
<keyword evidence="2 5" id="KW-0479">Metal-binding</keyword>
<reference evidence="7 8" key="1">
    <citation type="submission" date="2019-03" db="EMBL/GenBank/DDBJ databases">
        <title>Draft genome sequence of Xylaria hypoxylon DSM 108379, a ubiquitous saprotrophic-parasitic fungi on hardwood.</title>
        <authorList>
            <person name="Buettner E."/>
            <person name="Leonhardt S."/>
            <person name="Gebauer A.M."/>
            <person name="Liers C."/>
            <person name="Hofrichter M."/>
            <person name="Kellner H."/>
        </authorList>
    </citation>
    <scope>NUCLEOTIDE SEQUENCE [LARGE SCALE GENOMIC DNA]</scope>
    <source>
        <strain evidence="7 8">DSM 108379</strain>
    </source>
</reference>
<dbReference type="EMBL" id="SKBN01000107">
    <property type="protein sequence ID" value="TGJ83032.1"/>
    <property type="molecule type" value="Genomic_DNA"/>
</dbReference>
<evidence type="ECO:0000256" key="3">
    <source>
        <dbReference type="ARBA" id="ARBA00023002"/>
    </source>
</evidence>
<dbReference type="InterPro" id="IPR036396">
    <property type="entry name" value="Cyt_P450_sf"/>
</dbReference>
<evidence type="ECO:0000313" key="8">
    <source>
        <dbReference type="Proteomes" id="UP000297716"/>
    </source>
</evidence>
<dbReference type="InterPro" id="IPR050364">
    <property type="entry name" value="Cytochrome_P450_fung"/>
</dbReference>
<keyword evidence="3" id="KW-0560">Oxidoreductase</keyword>
<evidence type="ECO:0000313" key="7">
    <source>
        <dbReference type="EMBL" id="TGJ83032.1"/>
    </source>
</evidence>
<evidence type="ECO:0000256" key="4">
    <source>
        <dbReference type="ARBA" id="ARBA00023004"/>
    </source>
</evidence>
<evidence type="ECO:0000256" key="1">
    <source>
        <dbReference type="ARBA" id="ARBA00010617"/>
    </source>
</evidence>
<dbReference type="OrthoDB" id="1874341at2759"/>
<dbReference type="Pfam" id="PF09797">
    <property type="entry name" value="NatB_MDM20"/>
    <property type="match status" value="1"/>
</dbReference>
<organism evidence="7 8">
    <name type="scientific">Xylaria hypoxylon</name>
    <dbReference type="NCBI Taxonomy" id="37992"/>
    <lineage>
        <taxon>Eukaryota</taxon>
        <taxon>Fungi</taxon>
        <taxon>Dikarya</taxon>
        <taxon>Ascomycota</taxon>
        <taxon>Pezizomycotina</taxon>
        <taxon>Sordariomycetes</taxon>
        <taxon>Xylariomycetidae</taxon>
        <taxon>Xylariales</taxon>
        <taxon>Xylariaceae</taxon>
        <taxon>Xylaria</taxon>
    </lineage>
</organism>
<dbReference type="Proteomes" id="UP000297716">
    <property type="component" value="Unassembled WGS sequence"/>
</dbReference>
<keyword evidence="6" id="KW-1133">Transmembrane helix</keyword>
<dbReference type="STRING" id="37992.A0A4Z0Z330"/>
<comment type="similarity">
    <text evidence="1">Belongs to the cytochrome P450 family.</text>
</comment>
<dbReference type="GO" id="GO:0005506">
    <property type="term" value="F:iron ion binding"/>
    <property type="evidence" value="ECO:0007669"/>
    <property type="project" value="InterPro"/>
</dbReference>
<protein>
    <recommendedName>
        <fullName evidence="9">Cytochrome P450</fullName>
    </recommendedName>
</protein>
<evidence type="ECO:0000256" key="5">
    <source>
        <dbReference type="PIRSR" id="PIRSR602401-1"/>
    </source>
</evidence>
<accession>A0A4Z0Z330</accession>
<keyword evidence="8" id="KW-1185">Reference proteome</keyword>